<dbReference type="EMBL" id="GEEE01000653">
    <property type="protein sequence ID" value="JAP62572.1"/>
    <property type="molecule type" value="Transcribed_RNA"/>
</dbReference>
<proteinExistence type="predicted"/>
<organism evidence="1">
    <name type="scientific">Schistocephalus solidus</name>
    <name type="common">Tapeworm</name>
    <dbReference type="NCBI Taxonomy" id="70667"/>
    <lineage>
        <taxon>Eukaryota</taxon>
        <taxon>Metazoa</taxon>
        <taxon>Spiralia</taxon>
        <taxon>Lophotrochozoa</taxon>
        <taxon>Platyhelminthes</taxon>
        <taxon>Cestoda</taxon>
        <taxon>Eucestoda</taxon>
        <taxon>Diphyllobothriidea</taxon>
        <taxon>Diphyllobothriidae</taxon>
        <taxon>Schistocephalus</taxon>
    </lineage>
</organism>
<protein>
    <submittedName>
        <fullName evidence="1">Uncharacterized protein</fullName>
    </submittedName>
</protein>
<reference evidence="1" key="1">
    <citation type="submission" date="2016-01" db="EMBL/GenBank/DDBJ databases">
        <title>Reference transcriptome for the parasite Schistocephalus solidus: insights into the molecular evolution of parasitism.</title>
        <authorList>
            <person name="Hebert F.O."/>
            <person name="Grambauer S."/>
            <person name="Barber I."/>
            <person name="Landry C.R."/>
            <person name="Aubin-Horth N."/>
        </authorList>
    </citation>
    <scope>NUCLEOTIDE SEQUENCE</scope>
</reference>
<gene>
    <name evidence="1" type="ORF">TR140320</name>
</gene>
<accession>A0A0V0JA79</accession>
<name>A0A0V0JA79_SCHSO</name>
<evidence type="ECO:0000313" key="1">
    <source>
        <dbReference type="EMBL" id="JAP62572.1"/>
    </source>
</evidence>
<sequence>MHSRNILGDRNEWIKGGRYSKMPKSSRSPPLAFYARHSELGMTKICHGRLILFPLYKVDEKLTEILEWFRVWKAYLNRLATTIIVQYNPKAFQSRPDGTLFFKRRQKLDYEPMSTQVVLILLIDFPCPYKRRAVLQKTCKQIFNLNSFCSKLSFRLTSYLKKGTLWS</sequence>
<dbReference type="AlphaFoldDB" id="A0A0V0JA79"/>